<dbReference type="EMBL" id="JBHSMS010000017">
    <property type="protein sequence ID" value="MFC5510489.1"/>
    <property type="molecule type" value="Genomic_DNA"/>
</dbReference>
<protein>
    <recommendedName>
        <fullName evidence="3">Uracil DNA glycosylase superfamily protein</fullName>
    </recommendedName>
</protein>
<evidence type="ECO:0000313" key="2">
    <source>
        <dbReference type="Proteomes" id="UP001596031"/>
    </source>
</evidence>
<proteinExistence type="predicted"/>
<gene>
    <name evidence="1" type="ORF">ACFPOU_05010</name>
</gene>
<accession>A0ABW0PIQ8</accession>
<evidence type="ECO:0008006" key="3">
    <source>
        <dbReference type="Google" id="ProtNLM"/>
    </source>
</evidence>
<dbReference type="Proteomes" id="UP001596031">
    <property type="component" value="Unassembled WGS sequence"/>
</dbReference>
<sequence length="253" mass="28459">MMMLPNPVNHGVAEVNAILSERYRTVLENHDLVTIARSEKSGVLSGLFLPSVNEAYLESRVRVMLIGQEPRKWGKDLHALAAEAGLPAALGPYVETQMAAYHKTASMPARKFRFRQFHFQLHASLRNHVGSGHNAIFWGNLLCMSRKGGSPRKASEIARIAALSRDLLKVQFEVLEPQLIVFATGYSYDGFLKDQIEHDYTTLPGLKPKHYWPFAVQKSGVNAWRVRHPRRLTKEIRNELLHAVGVAAALCRD</sequence>
<reference evidence="2" key="1">
    <citation type="journal article" date="2019" name="Int. J. Syst. Evol. Microbiol.">
        <title>The Global Catalogue of Microorganisms (GCM) 10K type strain sequencing project: providing services to taxonomists for standard genome sequencing and annotation.</title>
        <authorList>
            <consortium name="The Broad Institute Genomics Platform"/>
            <consortium name="The Broad Institute Genome Sequencing Center for Infectious Disease"/>
            <person name="Wu L."/>
            <person name="Ma J."/>
        </authorList>
    </citation>
    <scope>NUCLEOTIDE SEQUENCE [LARGE SCALE GENOMIC DNA]</scope>
    <source>
        <strain evidence="2">CCUG 38813</strain>
    </source>
</reference>
<comment type="caution">
    <text evidence="1">The sequence shown here is derived from an EMBL/GenBank/DDBJ whole genome shotgun (WGS) entry which is preliminary data.</text>
</comment>
<evidence type="ECO:0000313" key="1">
    <source>
        <dbReference type="EMBL" id="MFC5510489.1"/>
    </source>
</evidence>
<organism evidence="1 2">
    <name type="scientific">Massilia jejuensis</name>
    <dbReference type="NCBI Taxonomy" id="648894"/>
    <lineage>
        <taxon>Bacteria</taxon>
        <taxon>Pseudomonadati</taxon>
        <taxon>Pseudomonadota</taxon>
        <taxon>Betaproteobacteria</taxon>
        <taxon>Burkholderiales</taxon>
        <taxon>Oxalobacteraceae</taxon>
        <taxon>Telluria group</taxon>
        <taxon>Massilia</taxon>
    </lineage>
</organism>
<dbReference type="RefSeq" id="WP_379717844.1">
    <property type="nucleotide sequence ID" value="NZ_JBHSMS010000017.1"/>
</dbReference>
<keyword evidence="2" id="KW-1185">Reference proteome</keyword>
<name>A0ABW0PIQ8_9BURK</name>